<evidence type="ECO:0000256" key="3">
    <source>
        <dbReference type="ARBA" id="ARBA00038275"/>
    </source>
</evidence>
<reference evidence="6" key="1">
    <citation type="journal article" date="2023" name="Insect Mol. Biol.">
        <title>Genome sequencing provides insights into the evolution of gene families encoding plant cell wall-degrading enzymes in longhorned beetles.</title>
        <authorList>
            <person name="Shin N.R."/>
            <person name="Okamura Y."/>
            <person name="Kirsch R."/>
            <person name="Pauchet Y."/>
        </authorList>
    </citation>
    <scope>NUCLEOTIDE SEQUENCE</scope>
    <source>
        <strain evidence="6">RBIC_L_NR</strain>
    </source>
</reference>
<keyword evidence="7" id="KW-1185">Reference proteome</keyword>
<evidence type="ECO:0000256" key="1">
    <source>
        <dbReference type="ARBA" id="ARBA00022737"/>
    </source>
</evidence>
<name>A0AAV8X965_9CUCU</name>
<dbReference type="EMBL" id="JANEYF010003577">
    <property type="protein sequence ID" value="KAJ8935388.1"/>
    <property type="molecule type" value="Genomic_DNA"/>
</dbReference>
<dbReference type="PANTHER" id="PTHR46423">
    <property type="entry name" value="RNA POLYMERASE II-ASSOCIATED PROTEIN 3"/>
    <property type="match status" value="1"/>
</dbReference>
<dbReference type="Proteomes" id="UP001162156">
    <property type="component" value="Unassembled WGS sequence"/>
</dbReference>
<dbReference type="SUPFAM" id="SSF48452">
    <property type="entry name" value="TPR-like"/>
    <property type="match status" value="1"/>
</dbReference>
<protein>
    <recommendedName>
        <fullName evidence="4">RNA polymerase II-associated protein 3</fullName>
    </recommendedName>
</protein>
<dbReference type="Pfam" id="PF13877">
    <property type="entry name" value="RPAP3_C"/>
    <property type="match status" value="1"/>
</dbReference>
<proteinExistence type="inferred from homology"/>
<evidence type="ECO:0000313" key="7">
    <source>
        <dbReference type="Proteomes" id="UP001162156"/>
    </source>
</evidence>
<dbReference type="AlphaFoldDB" id="A0AAV8X965"/>
<comment type="similarity">
    <text evidence="3">Belongs to the RPAP3 family.</text>
</comment>
<feature type="domain" description="RNA-polymerase II-associated protein 3-like C-terminal" evidence="5">
    <location>
        <begin position="312"/>
        <end position="388"/>
    </location>
</feature>
<keyword evidence="1" id="KW-0677">Repeat</keyword>
<evidence type="ECO:0000256" key="4">
    <source>
        <dbReference type="ARBA" id="ARBA00040133"/>
    </source>
</evidence>
<dbReference type="InterPro" id="IPR051966">
    <property type="entry name" value="RPAP3"/>
</dbReference>
<comment type="caution">
    <text evidence="6">The sequence shown here is derived from an EMBL/GenBank/DDBJ whole genome shotgun (WGS) entry which is preliminary data.</text>
</comment>
<keyword evidence="2" id="KW-0802">TPR repeat</keyword>
<organism evidence="6 7">
    <name type="scientific">Rhamnusium bicolor</name>
    <dbReference type="NCBI Taxonomy" id="1586634"/>
    <lineage>
        <taxon>Eukaryota</taxon>
        <taxon>Metazoa</taxon>
        <taxon>Ecdysozoa</taxon>
        <taxon>Arthropoda</taxon>
        <taxon>Hexapoda</taxon>
        <taxon>Insecta</taxon>
        <taxon>Pterygota</taxon>
        <taxon>Neoptera</taxon>
        <taxon>Endopterygota</taxon>
        <taxon>Coleoptera</taxon>
        <taxon>Polyphaga</taxon>
        <taxon>Cucujiformia</taxon>
        <taxon>Chrysomeloidea</taxon>
        <taxon>Cerambycidae</taxon>
        <taxon>Lepturinae</taxon>
        <taxon>Rhagiini</taxon>
        <taxon>Rhamnusium</taxon>
    </lineage>
</organism>
<dbReference type="PANTHER" id="PTHR46423:SF1">
    <property type="entry name" value="RNA POLYMERASE II-ASSOCIATED PROTEIN 3"/>
    <property type="match status" value="1"/>
</dbReference>
<dbReference type="InterPro" id="IPR019734">
    <property type="entry name" value="TPR_rpt"/>
</dbReference>
<dbReference type="GO" id="GO:0101031">
    <property type="term" value="C:protein folding chaperone complex"/>
    <property type="evidence" value="ECO:0007669"/>
    <property type="project" value="TreeGrafter"/>
</dbReference>
<evidence type="ECO:0000256" key="2">
    <source>
        <dbReference type="ARBA" id="ARBA00022803"/>
    </source>
</evidence>
<dbReference type="InterPro" id="IPR025986">
    <property type="entry name" value="RPAP3-like_C"/>
</dbReference>
<dbReference type="InterPro" id="IPR011990">
    <property type="entry name" value="TPR-like_helical_dom_sf"/>
</dbReference>
<dbReference type="Gene3D" id="1.25.40.10">
    <property type="entry name" value="Tetratricopeptide repeat domain"/>
    <property type="match status" value="1"/>
</dbReference>
<gene>
    <name evidence="6" type="ORF">NQ314_012800</name>
</gene>
<evidence type="ECO:0000313" key="6">
    <source>
        <dbReference type="EMBL" id="KAJ8935388.1"/>
    </source>
</evidence>
<sequence>MHDEALVQKEKGNKHVKNQNWDEAIKCYTKAIECYAYDPIFFANRALCFLKKSKDVQQLERGLNKLEYAEHDLLKVLELEPKNKQSIAALENLRKNLGKVEEKPPEFRPISKFTASRNKSLVTNQPNNTQFIAPTVPDVHIIETKKDIDTSKPVLAWPAEDNIILVKPIKKPPHLRSQKPLKRIDIIETDDNEFKKIEFSVPNEPEAVKKHVFEKQEIKKIIEASPKAISTFKKRQLENDSEKIAYSSAWPRSDEQIDCLKCDDFKVIEKQNPETKPFNISKEVKNTSNINISTNEHKKSIGIETNTDFPIPKTSVQFYLTWKNLKSTEEKYKYLKIIEPQNLPKIFLESLESSIFSNILEILVKHFIENKDCVFNILDYFTQVKRFERSPYS</sequence>
<dbReference type="SMART" id="SM00028">
    <property type="entry name" value="TPR"/>
    <property type="match status" value="2"/>
</dbReference>
<evidence type="ECO:0000259" key="5">
    <source>
        <dbReference type="Pfam" id="PF13877"/>
    </source>
</evidence>
<accession>A0AAV8X965</accession>